<dbReference type="Proteomes" id="UP000887576">
    <property type="component" value="Unplaced"/>
</dbReference>
<sequence length="87" mass="9558">MGEAGKELVIEIPMEEGEPLGAILSDKLVVIKVQAGTLAEDGRSDYQSQQHSDTFAPPVARLSIIRDEKKAEELEAKVHIPPKGKWH</sequence>
<protein>
    <submittedName>
        <fullName evidence="2">Uncharacterized protein</fullName>
    </submittedName>
</protein>
<reference evidence="2" key="1">
    <citation type="submission" date="2022-11" db="UniProtKB">
        <authorList>
            <consortium name="WormBaseParasite"/>
        </authorList>
    </citation>
    <scope>IDENTIFICATION</scope>
</reference>
<evidence type="ECO:0000313" key="2">
    <source>
        <dbReference type="WBParaSite" id="JU765_v2.g12204.t1"/>
    </source>
</evidence>
<evidence type="ECO:0000313" key="1">
    <source>
        <dbReference type="Proteomes" id="UP000887576"/>
    </source>
</evidence>
<organism evidence="1 2">
    <name type="scientific">Panagrolaimus sp. JU765</name>
    <dbReference type="NCBI Taxonomy" id="591449"/>
    <lineage>
        <taxon>Eukaryota</taxon>
        <taxon>Metazoa</taxon>
        <taxon>Ecdysozoa</taxon>
        <taxon>Nematoda</taxon>
        <taxon>Chromadorea</taxon>
        <taxon>Rhabditida</taxon>
        <taxon>Tylenchina</taxon>
        <taxon>Panagrolaimomorpha</taxon>
        <taxon>Panagrolaimoidea</taxon>
        <taxon>Panagrolaimidae</taxon>
        <taxon>Panagrolaimus</taxon>
    </lineage>
</organism>
<accession>A0AC34Q2A8</accession>
<proteinExistence type="predicted"/>
<dbReference type="WBParaSite" id="JU765_v2.g12204.t1">
    <property type="protein sequence ID" value="JU765_v2.g12204.t1"/>
    <property type="gene ID" value="JU765_v2.g12204"/>
</dbReference>
<name>A0AC34Q2A8_9BILA</name>